<organism evidence="9 10">
    <name type="scientific">Sphingomonas swuensis</name>
    <dbReference type="NCBI Taxonomy" id="977800"/>
    <lineage>
        <taxon>Bacteria</taxon>
        <taxon>Pseudomonadati</taxon>
        <taxon>Pseudomonadota</taxon>
        <taxon>Alphaproteobacteria</taxon>
        <taxon>Sphingomonadales</taxon>
        <taxon>Sphingomonadaceae</taxon>
        <taxon>Sphingomonas</taxon>
    </lineage>
</organism>
<name>A0ABP7SPH5_9SPHN</name>
<dbReference type="PANTHER" id="PTHR42844:SF1">
    <property type="entry name" value="DIHYDRONEOPTERIN ALDOLASE 1-RELATED"/>
    <property type="match status" value="1"/>
</dbReference>
<dbReference type="SMART" id="SM00905">
    <property type="entry name" value="FolB"/>
    <property type="match status" value="1"/>
</dbReference>
<gene>
    <name evidence="9" type="primary">folB</name>
    <name evidence="9" type="ORF">GCM10022280_11010</name>
</gene>
<keyword evidence="6" id="KW-0456">Lyase</keyword>
<comment type="catalytic activity">
    <reaction evidence="1">
        <text>7,8-dihydroneopterin = 6-hydroxymethyl-7,8-dihydropterin + glycolaldehyde</text>
        <dbReference type="Rhea" id="RHEA:10540"/>
        <dbReference type="ChEBI" id="CHEBI:17001"/>
        <dbReference type="ChEBI" id="CHEBI:17071"/>
        <dbReference type="ChEBI" id="CHEBI:44841"/>
        <dbReference type="EC" id="4.1.2.25"/>
    </reaction>
</comment>
<evidence type="ECO:0000256" key="6">
    <source>
        <dbReference type="ARBA" id="ARBA00023239"/>
    </source>
</evidence>
<evidence type="ECO:0000256" key="1">
    <source>
        <dbReference type="ARBA" id="ARBA00001353"/>
    </source>
</evidence>
<evidence type="ECO:0000256" key="7">
    <source>
        <dbReference type="ARBA" id="ARBA00032903"/>
    </source>
</evidence>
<dbReference type="InterPro" id="IPR006156">
    <property type="entry name" value="Dihydroneopterin_aldolase"/>
</dbReference>
<keyword evidence="5" id="KW-0289">Folate biosynthesis</keyword>
<comment type="caution">
    <text evidence="9">The sequence shown here is derived from an EMBL/GenBank/DDBJ whole genome shotgun (WGS) entry which is preliminary data.</text>
</comment>
<dbReference type="EC" id="4.1.2.25" evidence="4"/>
<evidence type="ECO:0000313" key="10">
    <source>
        <dbReference type="Proteomes" id="UP001500235"/>
    </source>
</evidence>
<dbReference type="Proteomes" id="UP001500235">
    <property type="component" value="Unassembled WGS sequence"/>
</dbReference>
<dbReference type="EMBL" id="BAABBQ010000001">
    <property type="protein sequence ID" value="GAA4014371.1"/>
    <property type="molecule type" value="Genomic_DNA"/>
</dbReference>
<proteinExistence type="inferred from homology"/>
<evidence type="ECO:0000259" key="8">
    <source>
        <dbReference type="SMART" id="SM00905"/>
    </source>
</evidence>
<accession>A0ABP7SPH5</accession>
<dbReference type="InterPro" id="IPR006157">
    <property type="entry name" value="FolB_dom"/>
</dbReference>
<dbReference type="SUPFAM" id="SSF55620">
    <property type="entry name" value="Tetrahydrobiopterin biosynthesis enzymes-like"/>
    <property type="match status" value="1"/>
</dbReference>
<evidence type="ECO:0000256" key="3">
    <source>
        <dbReference type="ARBA" id="ARBA00005708"/>
    </source>
</evidence>
<dbReference type="PANTHER" id="PTHR42844">
    <property type="entry name" value="DIHYDRONEOPTERIN ALDOLASE 1-RELATED"/>
    <property type="match status" value="1"/>
</dbReference>
<comment type="pathway">
    <text evidence="2">Cofactor biosynthesis; tetrahydrofolate biosynthesis; 2-amino-4-hydroxy-6-hydroxymethyl-7,8-dihydropteridine diphosphate from 7,8-dihydroneopterin triphosphate: step 3/4.</text>
</comment>
<sequence>MSDILPFTPRLDGLVPASLAVRSAKIHLDSLEVMTDIGFHEFEVGSPQRLLISVEVWLDAVDPPAADLAEGAWNYDHLRIEIERIAASRRFNLQETLAREVYDWVAARDGVKALRVATAKPDVYPNARGVGVEIASFSGTAP</sequence>
<evidence type="ECO:0000256" key="2">
    <source>
        <dbReference type="ARBA" id="ARBA00005013"/>
    </source>
</evidence>
<reference evidence="10" key="1">
    <citation type="journal article" date="2019" name="Int. J. Syst. Evol. Microbiol.">
        <title>The Global Catalogue of Microorganisms (GCM) 10K type strain sequencing project: providing services to taxonomists for standard genome sequencing and annotation.</title>
        <authorList>
            <consortium name="The Broad Institute Genomics Platform"/>
            <consortium name="The Broad Institute Genome Sequencing Center for Infectious Disease"/>
            <person name="Wu L."/>
            <person name="Ma J."/>
        </authorList>
    </citation>
    <scope>NUCLEOTIDE SEQUENCE [LARGE SCALE GENOMIC DNA]</scope>
    <source>
        <strain evidence="10">JCM 17563</strain>
    </source>
</reference>
<comment type="similarity">
    <text evidence="3">Belongs to the DHNA family.</text>
</comment>
<evidence type="ECO:0000256" key="5">
    <source>
        <dbReference type="ARBA" id="ARBA00022909"/>
    </source>
</evidence>
<dbReference type="InterPro" id="IPR043133">
    <property type="entry name" value="GTP-CH-I_C/QueF"/>
</dbReference>
<evidence type="ECO:0000256" key="4">
    <source>
        <dbReference type="ARBA" id="ARBA00013043"/>
    </source>
</evidence>
<evidence type="ECO:0000313" key="9">
    <source>
        <dbReference type="EMBL" id="GAA4014371.1"/>
    </source>
</evidence>
<dbReference type="NCBIfam" id="TIGR00526">
    <property type="entry name" value="folB_dom"/>
    <property type="match status" value="1"/>
</dbReference>
<protein>
    <recommendedName>
        <fullName evidence="4">dihydroneopterin aldolase</fullName>
        <ecNumber evidence="4">4.1.2.25</ecNumber>
    </recommendedName>
    <alternativeName>
        <fullName evidence="7">7,8-dihydroneopterin aldolase</fullName>
    </alternativeName>
</protein>
<dbReference type="Gene3D" id="3.30.1130.10">
    <property type="match status" value="1"/>
</dbReference>
<keyword evidence="10" id="KW-1185">Reference proteome</keyword>
<feature type="domain" description="Dihydroneopterin aldolase/epimerase" evidence="8">
    <location>
        <begin position="26"/>
        <end position="136"/>
    </location>
</feature>
<dbReference type="Pfam" id="PF02152">
    <property type="entry name" value="FolB"/>
    <property type="match status" value="1"/>
</dbReference>
<dbReference type="RefSeq" id="WP_344706373.1">
    <property type="nucleotide sequence ID" value="NZ_BAABBQ010000001.1"/>
</dbReference>